<dbReference type="EMBL" id="ML119657">
    <property type="protein sequence ID" value="RPA84711.1"/>
    <property type="molecule type" value="Genomic_DNA"/>
</dbReference>
<sequence>MSQSINTTKSKPSAFHYNSPNTASDSSSSSSTSVSSAPSRTKTPSKSNAKARHYHSRSRSSSSLSLMSAEYNFDTEHQSSSTDYSTMDEDTGYSSSPYYNTKNPMYTQPQNFRTALPRLVRSLQYHREVYHDSKRNSRILSGSSSEEDALLGIKPVLRQDTKPPYVARGSYRIEIKKLTEMLSRLRKSATGYTTKHHLILCSLILLRSNISYFATKHPARRILRDISDFMLYVCGWHGIYSTLYAVFTLLVWHAERVTIKETQNLDDHDLNENNSHDFKRFPFGMVEWFLKKNFY</sequence>
<keyword evidence="2" id="KW-0812">Transmembrane</keyword>
<feature type="compositionally biased region" description="Polar residues" evidence="1">
    <location>
        <begin position="92"/>
        <end position="106"/>
    </location>
</feature>
<gene>
    <name evidence="3" type="ORF">BJ508DRAFT_25973</name>
</gene>
<name>A0A3N4IKJ8_ASCIM</name>
<keyword evidence="4" id="KW-1185">Reference proteome</keyword>
<proteinExistence type="predicted"/>
<dbReference type="AlphaFoldDB" id="A0A3N4IKJ8"/>
<accession>A0A3N4IKJ8</accession>
<protein>
    <submittedName>
        <fullName evidence="3">Uncharacterized protein</fullName>
    </submittedName>
</protein>
<evidence type="ECO:0000313" key="4">
    <source>
        <dbReference type="Proteomes" id="UP000275078"/>
    </source>
</evidence>
<feature type="compositionally biased region" description="Polar residues" evidence="1">
    <location>
        <begin position="1"/>
        <end position="11"/>
    </location>
</feature>
<evidence type="ECO:0000313" key="3">
    <source>
        <dbReference type="EMBL" id="RPA84711.1"/>
    </source>
</evidence>
<feature type="region of interest" description="Disordered" evidence="1">
    <location>
        <begin position="1"/>
        <end position="63"/>
    </location>
</feature>
<keyword evidence="2" id="KW-0472">Membrane</keyword>
<dbReference type="Proteomes" id="UP000275078">
    <property type="component" value="Unassembled WGS sequence"/>
</dbReference>
<organism evidence="3 4">
    <name type="scientific">Ascobolus immersus RN42</name>
    <dbReference type="NCBI Taxonomy" id="1160509"/>
    <lineage>
        <taxon>Eukaryota</taxon>
        <taxon>Fungi</taxon>
        <taxon>Dikarya</taxon>
        <taxon>Ascomycota</taxon>
        <taxon>Pezizomycotina</taxon>
        <taxon>Pezizomycetes</taxon>
        <taxon>Pezizales</taxon>
        <taxon>Ascobolaceae</taxon>
        <taxon>Ascobolus</taxon>
    </lineage>
</organism>
<reference evidence="3 4" key="1">
    <citation type="journal article" date="2018" name="Nat. Ecol. Evol.">
        <title>Pezizomycetes genomes reveal the molecular basis of ectomycorrhizal truffle lifestyle.</title>
        <authorList>
            <person name="Murat C."/>
            <person name="Payen T."/>
            <person name="Noel B."/>
            <person name="Kuo A."/>
            <person name="Morin E."/>
            <person name="Chen J."/>
            <person name="Kohler A."/>
            <person name="Krizsan K."/>
            <person name="Balestrini R."/>
            <person name="Da Silva C."/>
            <person name="Montanini B."/>
            <person name="Hainaut M."/>
            <person name="Levati E."/>
            <person name="Barry K.W."/>
            <person name="Belfiori B."/>
            <person name="Cichocki N."/>
            <person name="Clum A."/>
            <person name="Dockter R.B."/>
            <person name="Fauchery L."/>
            <person name="Guy J."/>
            <person name="Iotti M."/>
            <person name="Le Tacon F."/>
            <person name="Lindquist E.A."/>
            <person name="Lipzen A."/>
            <person name="Malagnac F."/>
            <person name="Mello A."/>
            <person name="Molinier V."/>
            <person name="Miyauchi S."/>
            <person name="Poulain J."/>
            <person name="Riccioni C."/>
            <person name="Rubini A."/>
            <person name="Sitrit Y."/>
            <person name="Splivallo R."/>
            <person name="Traeger S."/>
            <person name="Wang M."/>
            <person name="Zifcakova L."/>
            <person name="Wipf D."/>
            <person name="Zambonelli A."/>
            <person name="Paolocci F."/>
            <person name="Nowrousian M."/>
            <person name="Ottonello S."/>
            <person name="Baldrian P."/>
            <person name="Spatafora J.W."/>
            <person name="Henrissat B."/>
            <person name="Nagy L.G."/>
            <person name="Aury J.M."/>
            <person name="Wincker P."/>
            <person name="Grigoriev I.V."/>
            <person name="Bonfante P."/>
            <person name="Martin F.M."/>
        </authorList>
    </citation>
    <scope>NUCLEOTIDE SEQUENCE [LARGE SCALE GENOMIC DNA]</scope>
    <source>
        <strain evidence="3 4">RN42</strain>
    </source>
</reference>
<feature type="region of interest" description="Disordered" evidence="1">
    <location>
        <begin position="75"/>
        <end position="106"/>
    </location>
</feature>
<evidence type="ECO:0000256" key="2">
    <source>
        <dbReference type="SAM" id="Phobius"/>
    </source>
</evidence>
<feature type="transmembrane region" description="Helical" evidence="2">
    <location>
        <begin position="229"/>
        <end position="252"/>
    </location>
</feature>
<keyword evidence="2" id="KW-1133">Transmembrane helix</keyword>
<evidence type="ECO:0000256" key="1">
    <source>
        <dbReference type="SAM" id="MobiDB-lite"/>
    </source>
</evidence>
<feature type="compositionally biased region" description="Low complexity" evidence="1">
    <location>
        <begin position="18"/>
        <end position="39"/>
    </location>
</feature>
<feature type="compositionally biased region" description="Basic residues" evidence="1">
    <location>
        <begin position="49"/>
        <end position="58"/>
    </location>
</feature>